<keyword evidence="6 8" id="KW-1133">Transmembrane helix</keyword>
<dbReference type="InterPro" id="IPR001851">
    <property type="entry name" value="ABC_transp_permease"/>
</dbReference>
<gene>
    <name evidence="9" type="ORF">WKW82_35495</name>
</gene>
<comment type="subcellular location">
    <subcellularLocation>
        <location evidence="1">Cell membrane</location>
        <topology evidence="1">Multi-pass membrane protein</topology>
    </subcellularLocation>
</comment>
<reference evidence="9 10" key="1">
    <citation type="submission" date="2024-03" db="EMBL/GenBank/DDBJ databases">
        <title>Novel species of the genus Variovorax.</title>
        <authorList>
            <person name="Liu Q."/>
            <person name="Xin Y.-H."/>
        </authorList>
    </citation>
    <scope>NUCLEOTIDE SEQUENCE [LARGE SCALE GENOMIC DNA]</scope>
    <source>
        <strain evidence="9 10">KACC 18900</strain>
    </source>
</reference>
<evidence type="ECO:0000256" key="6">
    <source>
        <dbReference type="ARBA" id="ARBA00022989"/>
    </source>
</evidence>
<dbReference type="EMBL" id="JBBKZT010000029">
    <property type="protein sequence ID" value="MEJ8851980.1"/>
    <property type="molecule type" value="Genomic_DNA"/>
</dbReference>
<dbReference type="Pfam" id="PF02653">
    <property type="entry name" value="BPD_transp_2"/>
    <property type="match status" value="1"/>
</dbReference>
<feature type="transmembrane region" description="Helical" evidence="8">
    <location>
        <begin position="301"/>
        <end position="320"/>
    </location>
</feature>
<keyword evidence="3" id="KW-1003">Cell membrane</keyword>
<feature type="transmembrane region" description="Helical" evidence="8">
    <location>
        <begin position="125"/>
        <end position="148"/>
    </location>
</feature>
<keyword evidence="4" id="KW-0997">Cell inner membrane</keyword>
<evidence type="ECO:0000256" key="2">
    <source>
        <dbReference type="ARBA" id="ARBA00022448"/>
    </source>
</evidence>
<accession>A0ABU8WWS6</accession>
<evidence type="ECO:0000256" key="8">
    <source>
        <dbReference type="SAM" id="Phobius"/>
    </source>
</evidence>
<feature type="transmembrane region" description="Helical" evidence="8">
    <location>
        <begin position="12"/>
        <end position="31"/>
    </location>
</feature>
<proteinExistence type="predicted"/>
<dbReference type="PANTHER" id="PTHR32196:SF21">
    <property type="entry name" value="ABC TRANSPORTER PERMEASE PROTEIN YPHD-RELATED"/>
    <property type="match status" value="1"/>
</dbReference>
<dbReference type="Proteomes" id="UP001385892">
    <property type="component" value="Unassembled WGS sequence"/>
</dbReference>
<name>A0ABU8WWS6_9BURK</name>
<evidence type="ECO:0000256" key="3">
    <source>
        <dbReference type="ARBA" id="ARBA00022475"/>
    </source>
</evidence>
<comment type="caution">
    <text evidence="9">The sequence shown here is derived from an EMBL/GenBank/DDBJ whole genome shotgun (WGS) entry which is preliminary data.</text>
</comment>
<keyword evidence="5 8" id="KW-0812">Transmembrane</keyword>
<evidence type="ECO:0000256" key="5">
    <source>
        <dbReference type="ARBA" id="ARBA00022692"/>
    </source>
</evidence>
<sequence>MALARFLRGGTVPMLSLVLVALLAVFGLLLGERFFSVGSLQSMAFQLPELGILSLAMMVTLLSGGLNLSIIATANLCALTMGWVLTTQVPGAEGFMWGGWQVIAILAGVGVALVVGLINGFVIAYLGVSPILATLGTMTLCKGLSIGLTRGNVISGFPEPIVFLGNGTLAGVPVALMIFMALCVPMAVLLNKSPFGHKVYMIGSSEKATRYSGVDTRRVLMGVYVLSSLLAVVAALVMMARFNSANASYGESYLLVTILAAVLGGVDPLGGFGRVGGLVMALVLLQVISSAFNLLDFSPFLTLAIWGALIIAVTAMGARLDGFRGARG</sequence>
<organism evidence="9 10">
    <name type="scientific">Variovorax rhizosphaerae</name>
    <dbReference type="NCBI Taxonomy" id="1836200"/>
    <lineage>
        <taxon>Bacteria</taxon>
        <taxon>Pseudomonadati</taxon>
        <taxon>Pseudomonadota</taxon>
        <taxon>Betaproteobacteria</taxon>
        <taxon>Burkholderiales</taxon>
        <taxon>Comamonadaceae</taxon>
        <taxon>Variovorax</taxon>
    </lineage>
</organism>
<feature type="transmembrane region" description="Helical" evidence="8">
    <location>
        <begin position="97"/>
        <end position="118"/>
    </location>
</feature>
<evidence type="ECO:0000256" key="7">
    <source>
        <dbReference type="ARBA" id="ARBA00023136"/>
    </source>
</evidence>
<feature type="transmembrane region" description="Helical" evidence="8">
    <location>
        <begin position="52"/>
        <end position="85"/>
    </location>
</feature>
<dbReference type="PANTHER" id="PTHR32196">
    <property type="entry name" value="ABC TRANSPORTER PERMEASE PROTEIN YPHD-RELATED-RELATED"/>
    <property type="match status" value="1"/>
</dbReference>
<evidence type="ECO:0000256" key="4">
    <source>
        <dbReference type="ARBA" id="ARBA00022519"/>
    </source>
</evidence>
<evidence type="ECO:0000313" key="10">
    <source>
        <dbReference type="Proteomes" id="UP001385892"/>
    </source>
</evidence>
<feature type="transmembrane region" description="Helical" evidence="8">
    <location>
        <begin position="168"/>
        <end position="190"/>
    </location>
</feature>
<feature type="transmembrane region" description="Helical" evidence="8">
    <location>
        <begin position="277"/>
        <end position="295"/>
    </location>
</feature>
<dbReference type="RefSeq" id="WP_340347831.1">
    <property type="nucleotide sequence ID" value="NZ_JBBKZT010000029.1"/>
</dbReference>
<evidence type="ECO:0000313" key="9">
    <source>
        <dbReference type="EMBL" id="MEJ8851980.1"/>
    </source>
</evidence>
<keyword evidence="2" id="KW-0813">Transport</keyword>
<keyword evidence="10" id="KW-1185">Reference proteome</keyword>
<keyword evidence="7 8" id="KW-0472">Membrane</keyword>
<dbReference type="CDD" id="cd06579">
    <property type="entry name" value="TM_PBP1_transp_AraH_like"/>
    <property type="match status" value="1"/>
</dbReference>
<evidence type="ECO:0000256" key="1">
    <source>
        <dbReference type="ARBA" id="ARBA00004651"/>
    </source>
</evidence>
<feature type="transmembrane region" description="Helical" evidence="8">
    <location>
        <begin position="219"/>
        <end position="240"/>
    </location>
</feature>
<protein>
    <submittedName>
        <fullName evidence="9">ABC transporter permease</fullName>
    </submittedName>
</protein>
<feature type="transmembrane region" description="Helical" evidence="8">
    <location>
        <begin position="252"/>
        <end position="270"/>
    </location>
</feature>